<keyword evidence="3" id="KW-1003">Cell membrane</keyword>
<dbReference type="InterPro" id="IPR023408">
    <property type="entry name" value="MscS_beta-dom_sf"/>
</dbReference>
<feature type="transmembrane region" description="Helical" evidence="7">
    <location>
        <begin position="72"/>
        <end position="97"/>
    </location>
</feature>
<comment type="subcellular location">
    <subcellularLocation>
        <location evidence="1">Cell membrane</location>
        <topology evidence="1">Multi-pass membrane protein</topology>
    </subcellularLocation>
</comment>
<evidence type="ECO:0000256" key="3">
    <source>
        <dbReference type="ARBA" id="ARBA00022475"/>
    </source>
</evidence>
<dbReference type="Pfam" id="PF00924">
    <property type="entry name" value="MS_channel_2nd"/>
    <property type="match status" value="1"/>
</dbReference>
<dbReference type="InterPro" id="IPR045276">
    <property type="entry name" value="YbiO_bact"/>
</dbReference>
<reference evidence="11 12" key="1">
    <citation type="submission" date="2016-10" db="EMBL/GenBank/DDBJ databases">
        <authorList>
            <person name="Varghese N."/>
            <person name="Submissions S."/>
        </authorList>
    </citation>
    <scope>NUCLEOTIDE SEQUENCE [LARGE SCALE GENOMIC DNA]</scope>
    <source>
        <strain evidence="11 12">DSM 13796</strain>
    </source>
</reference>
<dbReference type="InterPro" id="IPR049142">
    <property type="entry name" value="MS_channel_1st"/>
</dbReference>
<dbReference type="InterPro" id="IPR049278">
    <property type="entry name" value="MS_channel_C"/>
</dbReference>
<keyword evidence="5 7" id="KW-1133">Transmembrane helix</keyword>
<evidence type="ECO:0000256" key="1">
    <source>
        <dbReference type="ARBA" id="ARBA00004651"/>
    </source>
</evidence>
<keyword evidence="12" id="KW-1185">Reference proteome</keyword>
<dbReference type="InterPro" id="IPR010920">
    <property type="entry name" value="LSM_dom_sf"/>
</dbReference>
<feature type="domain" description="Mechanosensitive ion channel MscS C-terminal" evidence="9">
    <location>
        <begin position="185"/>
        <end position="268"/>
    </location>
</feature>
<dbReference type="EMBL" id="FOXX01000002">
    <property type="protein sequence ID" value="SFQ35964.1"/>
    <property type="molecule type" value="Genomic_DNA"/>
</dbReference>
<dbReference type="Proteomes" id="UP000182762">
    <property type="component" value="Unassembled WGS sequence"/>
</dbReference>
<evidence type="ECO:0000256" key="4">
    <source>
        <dbReference type="ARBA" id="ARBA00022692"/>
    </source>
</evidence>
<feature type="domain" description="Mechanosensitive ion channel transmembrane helices 2/3" evidence="10">
    <location>
        <begin position="71"/>
        <end position="112"/>
    </location>
</feature>
<dbReference type="InterPro" id="IPR011014">
    <property type="entry name" value="MscS_channel_TM-2"/>
</dbReference>
<dbReference type="SUPFAM" id="SSF82689">
    <property type="entry name" value="Mechanosensitive channel protein MscS (YggB), C-terminal domain"/>
    <property type="match status" value="1"/>
</dbReference>
<evidence type="ECO:0000256" key="7">
    <source>
        <dbReference type="SAM" id="Phobius"/>
    </source>
</evidence>
<sequence length="288" mass="31638">MILLFDVNQFDWEGLLVDAGLIALKVIGLFITFYIVRAIGSRVMNKAFQEVAKRRNISEGRSLTLHKLAENIFSYVLIFMLVATLFGIFGLPIASLIAGAGVVGLAIGFGAQGLVSDVVTGFFLLLEKQIDVNDYVTVGSFDGIVESVGLRTTQIRSFDGTLNYVPNREITSVSNHSRGNMRALVDIGISYDDNIDHAMEIMQAVCDRVATSNPLVVEGPNVIGVQGLGASDVVLRVIAKTENMEQWGVERQLRKEIKEAFDENNIEIPFPHQVYIHKNQEGTETSSS</sequence>
<organism evidence="11 12">
    <name type="scientific">Priestia endophytica DSM 13796</name>
    <dbReference type="NCBI Taxonomy" id="1121089"/>
    <lineage>
        <taxon>Bacteria</taxon>
        <taxon>Bacillati</taxon>
        <taxon>Bacillota</taxon>
        <taxon>Bacilli</taxon>
        <taxon>Bacillales</taxon>
        <taxon>Bacillaceae</taxon>
        <taxon>Priestia</taxon>
    </lineage>
</organism>
<feature type="domain" description="Mechanosensitive ion channel MscS" evidence="8">
    <location>
        <begin position="114"/>
        <end position="178"/>
    </location>
</feature>
<feature type="transmembrane region" description="Helical" evidence="7">
    <location>
        <begin position="103"/>
        <end position="126"/>
    </location>
</feature>
<dbReference type="Gene3D" id="1.10.287.1260">
    <property type="match status" value="1"/>
</dbReference>
<evidence type="ECO:0000256" key="2">
    <source>
        <dbReference type="ARBA" id="ARBA00008017"/>
    </source>
</evidence>
<dbReference type="PANTHER" id="PTHR30460:SF0">
    <property type="entry name" value="MODERATE CONDUCTANCE MECHANOSENSITIVE CHANNEL YBIO"/>
    <property type="match status" value="1"/>
</dbReference>
<dbReference type="SUPFAM" id="SSF50182">
    <property type="entry name" value="Sm-like ribonucleoproteins"/>
    <property type="match status" value="1"/>
</dbReference>
<evidence type="ECO:0000313" key="12">
    <source>
        <dbReference type="Proteomes" id="UP000182762"/>
    </source>
</evidence>
<gene>
    <name evidence="11" type="ORF">SAMN02745910_01082</name>
</gene>
<dbReference type="Gene3D" id="3.30.70.100">
    <property type="match status" value="1"/>
</dbReference>
<dbReference type="Gene3D" id="2.30.30.60">
    <property type="match status" value="1"/>
</dbReference>
<feature type="transmembrane region" description="Helical" evidence="7">
    <location>
        <begin position="15"/>
        <end position="36"/>
    </location>
</feature>
<name>A0A1I5XVM6_9BACI</name>
<dbReference type="Pfam" id="PF21082">
    <property type="entry name" value="MS_channel_3rd"/>
    <property type="match status" value="1"/>
</dbReference>
<accession>A0A1I5XVM6</accession>
<keyword evidence="6 7" id="KW-0472">Membrane</keyword>
<evidence type="ECO:0000259" key="9">
    <source>
        <dbReference type="Pfam" id="PF21082"/>
    </source>
</evidence>
<evidence type="ECO:0000256" key="6">
    <source>
        <dbReference type="ARBA" id="ARBA00023136"/>
    </source>
</evidence>
<evidence type="ECO:0000313" key="11">
    <source>
        <dbReference type="EMBL" id="SFQ35964.1"/>
    </source>
</evidence>
<comment type="caution">
    <text evidence="11">The sequence shown here is derived from an EMBL/GenBank/DDBJ whole genome shotgun (WGS) entry which is preliminary data.</text>
</comment>
<dbReference type="InterPro" id="IPR011066">
    <property type="entry name" value="MscS_channel_C_sf"/>
</dbReference>
<dbReference type="Pfam" id="PF21088">
    <property type="entry name" value="MS_channel_1st"/>
    <property type="match status" value="1"/>
</dbReference>
<dbReference type="SUPFAM" id="SSF82861">
    <property type="entry name" value="Mechanosensitive channel protein MscS (YggB), transmembrane region"/>
    <property type="match status" value="1"/>
</dbReference>
<proteinExistence type="inferred from homology"/>
<evidence type="ECO:0000259" key="10">
    <source>
        <dbReference type="Pfam" id="PF21088"/>
    </source>
</evidence>
<keyword evidence="4 7" id="KW-0812">Transmembrane</keyword>
<comment type="similarity">
    <text evidence="2">Belongs to the MscS (TC 1.A.23) family.</text>
</comment>
<dbReference type="PANTHER" id="PTHR30460">
    <property type="entry name" value="MODERATE CONDUCTANCE MECHANOSENSITIVE CHANNEL YBIO"/>
    <property type="match status" value="1"/>
</dbReference>
<evidence type="ECO:0000259" key="8">
    <source>
        <dbReference type="Pfam" id="PF00924"/>
    </source>
</evidence>
<protein>
    <submittedName>
        <fullName evidence="11">Small conductance mechanosensitive channel</fullName>
    </submittedName>
</protein>
<evidence type="ECO:0000256" key="5">
    <source>
        <dbReference type="ARBA" id="ARBA00022989"/>
    </source>
</evidence>
<dbReference type="InterPro" id="IPR006685">
    <property type="entry name" value="MscS_channel_2nd"/>
</dbReference>